<dbReference type="Proteomes" id="UP000240880">
    <property type="component" value="Unassembled WGS sequence"/>
</dbReference>
<sequence length="130" mass="15345">MARSYTSIVISNENKKRIEEYLKSKYPEFPPPISAFISKVVIDYIEKDEVMRQYGPYMSFVSNNENTIFIKDEKNDRVVPVRVVIKENGQFDLFCEFDERNDCMHVGFVFALPEFYKILKEKGVKPRSLK</sequence>
<dbReference type="EMBL" id="NEXC01000099">
    <property type="protein sequence ID" value="PSN82119.1"/>
    <property type="molecule type" value="Genomic_DNA"/>
</dbReference>
<evidence type="ECO:0000313" key="1">
    <source>
        <dbReference type="EMBL" id="PSN82119.1"/>
    </source>
</evidence>
<proteinExistence type="predicted"/>
<protein>
    <submittedName>
        <fullName evidence="1">Uncharacterized protein</fullName>
    </submittedName>
</protein>
<name>A0A2R6A6X7_9ARCH</name>
<gene>
    <name evidence="1" type="ORF">B9Q01_08920</name>
</gene>
<reference evidence="1 2" key="1">
    <citation type="submission" date="2017-04" db="EMBL/GenBank/DDBJ databases">
        <title>Novel microbial lineages endemic to geothermal iron-oxide mats fill important gaps in the evolutionary history of Archaea.</title>
        <authorList>
            <person name="Jay Z.J."/>
            <person name="Beam J.P."/>
            <person name="Dlakic M."/>
            <person name="Rusch D.B."/>
            <person name="Kozubal M.A."/>
            <person name="Inskeep W.P."/>
        </authorList>
    </citation>
    <scope>NUCLEOTIDE SEQUENCE [LARGE SCALE GENOMIC DNA]</scope>
    <source>
        <strain evidence="1">OSP_D</strain>
    </source>
</reference>
<evidence type="ECO:0000313" key="2">
    <source>
        <dbReference type="Proteomes" id="UP000240880"/>
    </source>
</evidence>
<organism evidence="1 2">
    <name type="scientific">Candidatus Marsarchaeota G1 archaeon OSP_D</name>
    <dbReference type="NCBI Taxonomy" id="1978155"/>
    <lineage>
        <taxon>Archaea</taxon>
        <taxon>Candidatus Marsarchaeota</taxon>
        <taxon>Candidatus Marsarchaeota group 1</taxon>
    </lineage>
</organism>
<dbReference type="AlphaFoldDB" id="A0A2R6A6X7"/>
<accession>A0A2R6A6X7</accession>
<comment type="caution">
    <text evidence="1">The sequence shown here is derived from an EMBL/GenBank/DDBJ whole genome shotgun (WGS) entry which is preliminary data.</text>
</comment>